<dbReference type="PANTHER" id="PTHR43671">
    <property type="entry name" value="SERINE/THREONINE-PROTEIN KINASE NEK"/>
    <property type="match status" value="1"/>
</dbReference>
<keyword evidence="7" id="KW-0472">Membrane</keyword>
<dbReference type="PROSITE" id="PS50011">
    <property type="entry name" value="PROTEIN_KINASE_DOM"/>
    <property type="match status" value="1"/>
</dbReference>
<evidence type="ECO:0000256" key="2">
    <source>
        <dbReference type="ARBA" id="ARBA00022527"/>
    </source>
</evidence>
<keyword evidence="7" id="KW-0812">Transmembrane</keyword>
<evidence type="ECO:0000256" key="4">
    <source>
        <dbReference type="ARBA" id="ARBA00022741"/>
    </source>
</evidence>
<dbReference type="GO" id="GO:0005524">
    <property type="term" value="F:ATP binding"/>
    <property type="evidence" value="ECO:0007669"/>
    <property type="project" value="UniProtKB-KW"/>
</dbReference>
<dbReference type="SMART" id="SM00220">
    <property type="entry name" value="S_TKc"/>
    <property type="match status" value="1"/>
</dbReference>
<feature type="non-terminal residue" evidence="9">
    <location>
        <position position="292"/>
    </location>
</feature>
<feature type="non-terminal residue" evidence="9">
    <location>
        <position position="1"/>
    </location>
</feature>
<evidence type="ECO:0000256" key="5">
    <source>
        <dbReference type="ARBA" id="ARBA00022777"/>
    </source>
</evidence>
<evidence type="ECO:0000256" key="3">
    <source>
        <dbReference type="ARBA" id="ARBA00022679"/>
    </source>
</evidence>
<keyword evidence="3" id="KW-0808">Transferase</keyword>
<dbReference type="Pfam" id="PF00069">
    <property type="entry name" value="Pkinase"/>
    <property type="match status" value="1"/>
</dbReference>
<dbReference type="GO" id="GO:0004674">
    <property type="term" value="F:protein serine/threonine kinase activity"/>
    <property type="evidence" value="ECO:0007669"/>
    <property type="project" value="UniProtKB-KW"/>
</dbReference>
<evidence type="ECO:0000256" key="7">
    <source>
        <dbReference type="SAM" id="Phobius"/>
    </source>
</evidence>
<dbReference type="AlphaFoldDB" id="X1E890"/>
<comment type="caution">
    <text evidence="9">The sequence shown here is derived from an EMBL/GenBank/DDBJ whole genome shotgun (WGS) entry which is preliminary data.</text>
</comment>
<dbReference type="PANTHER" id="PTHR43671:SF13">
    <property type="entry name" value="SERINE_THREONINE-PROTEIN KINASE NEK2"/>
    <property type="match status" value="1"/>
</dbReference>
<dbReference type="SUPFAM" id="SSF56112">
    <property type="entry name" value="Protein kinase-like (PK-like)"/>
    <property type="match status" value="1"/>
</dbReference>
<dbReference type="InterPro" id="IPR011009">
    <property type="entry name" value="Kinase-like_dom_sf"/>
</dbReference>
<organism evidence="9">
    <name type="scientific">marine sediment metagenome</name>
    <dbReference type="NCBI Taxonomy" id="412755"/>
    <lineage>
        <taxon>unclassified sequences</taxon>
        <taxon>metagenomes</taxon>
        <taxon>ecological metagenomes</taxon>
    </lineage>
</organism>
<keyword evidence="4" id="KW-0547">Nucleotide-binding</keyword>
<protein>
    <recommendedName>
        <fullName evidence="1">non-specific serine/threonine protein kinase</fullName>
        <ecNumber evidence="1">2.7.11.1</ecNumber>
    </recommendedName>
</protein>
<accession>X1E890</accession>
<dbReference type="InterPro" id="IPR050660">
    <property type="entry name" value="NEK_Ser/Thr_kinase"/>
</dbReference>
<keyword evidence="5" id="KW-0418">Kinase</keyword>
<keyword evidence="2" id="KW-0723">Serine/threonine-protein kinase</keyword>
<dbReference type="InterPro" id="IPR000719">
    <property type="entry name" value="Prot_kinase_dom"/>
</dbReference>
<dbReference type="EC" id="2.7.11.1" evidence="1"/>
<dbReference type="Gene3D" id="1.10.510.10">
    <property type="entry name" value="Transferase(Phosphotransferase) domain 1"/>
    <property type="match status" value="1"/>
</dbReference>
<evidence type="ECO:0000256" key="1">
    <source>
        <dbReference type="ARBA" id="ARBA00012513"/>
    </source>
</evidence>
<dbReference type="EMBL" id="BART01020605">
    <property type="protein sequence ID" value="GAH04878.1"/>
    <property type="molecule type" value="Genomic_DNA"/>
</dbReference>
<dbReference type="FunFam" id="1.10.510.10:FF:000021">
    <property type="entry name" value="Serine/threonine protein kinase"/>
    <property type="match status" value="1"/>
</dbReference>
<gene>
    <name evidence="9" type="ORF">S01H4_38229</name>
</gene>
<dbReference type="InterPro" id="IPR008271">
    <property type="entry name" value="Ser/Thr_kinase_AS"/>
</dbReference>
<keyword evidence="6" id="KW-0067">ATP-binding</keyword>
<dbReference type="PROSITE" id="PS00108">
    <property type="entry name" value="PROTEIN_KINASE_ST"/>
    <property type="match status" value="1"/>
</dbReference>
<keyword evidence="7" id="KW-1133">Transmembrane helix</keyword>
<sequence length="292" mass="32677">LNEDEGTHYITMEYVPGGDLKRFIRRSKQLGISTALSIAKQICDGLVEAHRLGVVHRDLKPNNIMIDDDGNVRIMDFGIARSLSAKGITGKGVMIGTPEYMSPEQVEGKEADQRSDIYSLGIIMYEMVTGRVPFEGDTPFTIGMKHKGEMPQNPKELNTQISDDLNSLILRCLEKEKEKRYQSAEEVRSELANIEKGIPTTKKVIPKRKPITSKEITVIFGLKKLFIPAVVITVFAIIAVVIWQPWSQTETVPIPSDNPSIAVLPFLDLSPKKDQEYFCDGMTDEIIAKLSR</sequence>
<dbReference type="CDD" id="cd14014">
    <property type="entry name" value="STKc_PknB_like"/>
    <property type="match status" value="1"/>
</dbReference>
<feature type="domain" description="Protein kinase" evidence="8">
    <location>
        <begin position="1"/>
        <end position="192"/>
    </location>
</feature>
<name>X1E890_9ZZZZ</name>
<evidence type="ECO:0000256" key="6">
    <source>
        <dbReference type="ARBA" id="ARBA00022840"/>
    </source>
</evidence>
<evidence type="ECO:0000313" key="9">
    <source>
        <dbReference type="EMBL" id="GAH04878.1"/>
    </source>
</evidence>
<proteinExistence type="predicted"/>
<evidence type="ECO:0000259" key="8">
    <source>
        <dbReference type="PROSITE" id="PS50011"/>
    </source>
</evidence>
<feature type="transmembrane region" description="Helical" evidence="7">
    <location>
        <begin position="225"/>
        <end position="246"/>
    </location>
</feature>
<reference evidence="9" key="1">
    <citation type="journal article" date="2014" name="Front. Microbiol.">
        <title>High frequency of phylogenetically diverse reductive dehalogenase-homologous genes in deep subseafloor sedimentary metagenomes.</title>
        <authorList>
            <person name="Kawai M."/>
            <person name="Futagami T."/>
            <person name="Toyoda A."/>
            <person name="Takaki Y."/>
            <person name="Nishi S."/>
            <person name="Hori S."/>
            <person name="Arai W."/>
            <person name="Tsubouchi T."/>
            <person name="Morono Y."/>
            <person name="Uchiyama I."/>
            <person name="Ito T."/>
            <person name="Fujiyama A."/>
            <person name="Inagaki F."/>
            <person name="Takami H."/>
        </authorList>
    </citation>
    <scope>NUCLEOTIDE SEQUENCE</scope>
    <source>
        <strain evidence="9">Expedition CK06-06</strain>
    </source>
</reference>